<dbReference type="EMBL" id="CP159534">
    <property type="protein sequence ID" value="XCJ74269.1"/>
    <property type="molecule type" value="Genomic_DNA"/>
</dbReference>
<dbReference type="InterPro" id="IPR044152">
    <property type="entry name" value="YqjM-like"/>
</dbReference>
<name>A0AAU8J1E1_9ACTN</name>
<dbReference type="CDD" id="cd04747">
    <property type="entry name" value="OYE_like_5_FMN"/>
    <property type="match status" value="1"/>
</dbReference>
<dbReference type="RefSeq" id="WP_353945714.1">
    <property type="nucleotide sequence ID" value="NZ_CP159534.1"/>
</dbReference>
<dbReference type="SUPFAM" id="SSF51395">
    <property type="entry name" value="FMN-linked oxidoreductases"/>
    <property type="match status" value="1"/>
</dbReference>
<gene>
    <name evidence="7" type="ORF">ABII15_31765</name>
</gene>
<evidence type="ECO:0000256" key="3">
    <source>
        <dbReference type="ARBA" id="ARBA00022643"/>
    </source>
</evidence>
<dbReference type="PANTHER" id="PTHR43303:SF4">
    <property type="entry name" value="NADPH DEHYDROGENASE C23G7.10C-RELATED"/>
    <property type="match status" value="1"/>
</dbReference>
<keyword evidence="4" id="KW-0521">NADP</keyword>
<dbReference type="FunFam" id="3.20.20.70:FF:000262">
    <property type="entry name" value="NADH:flavin oxidoreductase"/>
    <property type="match status" value="1"/>
</dbReference>
<keyword evidence="2" id="KW-0285">Flavoprotein</keyword>
<organism evidence="7">
    <name type="scientific">Streptomyces tabacisoli</name>
    <dbReference type="NCBI Taxonomy" id="3156398"/>
    <lineage>
        <taxon>Bacteria</taxon>
        <taxon>Bacillati</taxon>
        <taxon>Actinomycetota</taxon>
        <taxon>Actinomycetes</taxon>
        <taxon>Kitasatosporales</taxon>
        <taxon>Streptomycetaceae</taxon>
        <taxon>Streptomyces</taxon>
    </lineage>
</organism>
<protein>
    <submittedName>
        <fullName evidence="7">NADH:flavin oxidoreductase</fullName>
    </submittedName>
</protein>
<dbReference type="KEGG" id="stac:ABII15_31765"/>
<dbReference type="Gene3D" id="3.20.20.70">
    <property type="entry name" value="Aldolase class I"/>
    <property type="match status" value="1"/>
</dbReference>
<evidence type="ECO:0000259" key="6">
    <source>
        <dbReference type="Pfam" id="PF00724"/>
    </source>
</evidence>
<dbReference type="GO" id="GO:0050661">
    <property type="term" value="F:NADP binding"/>
    <property type="evidence" value="ECO:0007669"/>
    <property type="project" value="InterPro"/>
</dbReference>
<keyword evidence="3" id="KW-0288">FMN</keyword>
<evidence type="ECO:0000256" key="1">
    <source>
        <dbReference type="ARBA" id="ARBA00001917"/>
    </source>
</evidence>
<dbReference type="Pfam" id="PF00724">
    <property type="entry name" value="Oxidored_FMN"/>
    <property type="match status" value="1"/>
</dbReference>
<dbReference type="PANTHER" id="PTHR43303">
    <property type="entry name" value="NADPH DEHYDROGENASE C23G7.10C-RELATED"/>
    <property type="match status" value="1"/>
</dbReference>
<evidence type="ECO:0000313" key="7">
    <source>
        <dbReference type="EMBL" id="XCJ74269.1"/>
    </source>
</evidence>
<comment type="cofactor">
    <cofactor evidence="1">
        <name>FMN</name>
        <dbReference type="ChEBI" id="CHEBI:58210"/>
    </cofactor>
</comment>
<dbReference type="GO" id="GO:0010181">
    <property type="term" value="F:FMN binding"/>
    <property type="evidence" value="ECO:0007669"/>
    <property type="project" value="InterPro"/>
</dbReference>
<feature type="domain" description="NADH:flavin oxidoreductase/NADH oxidase N-terminal" evidence="6">
    <location>
        <begin position="15"/>
        <end position="353"/>
    </location>
</feature>
<sequence>MPKYSVERARDVLDRPFSLGGLTLPNRVVMAPMTREFSPGGVPGADVARYYARRAAAGVGLIITEGTYVGHDSAGSSARVPRFHGDEALAGWAAVAEAVHEAGGRIMPQLWHVGMERAAGAPPVPDAPRVGPSGIALDGSQSGKEMNQADIDNVVAAYATAAAAAESLGFDGIEIHGGHGYLIDQFLWAFTNRRTDAYGGDIVGRTRFAAQIVAACRESVSEDFPISFRFSQWKLNHYQARVAETPQELGTMLGLLVDAGADAFHCSTRRFHLPEFEGSDLNLAGWAKKLSGKPAISVGSVGLSNEFLEVFQGAQATVTDIGELLDRMERDEFDLVAVGRALLGDPEWLRKVLAGQVGELTPFDRTLIGSLH</sequence>
<accession>A0AAU8J1E1</accession>
<dbReference type="GO" id="GO:0003959">
    <property type="term" value="F:NADPH dehydrogenase activity"/>
    <property type="evidence" value="ECO:0007669"/>
    <property type="project" value="InterPro"/>
</dbReference>
<dbReference type="AlphaFoldDB" id="A0AAU8J1E1"/>
<reference evidence="7" key="1">
    <citation type="submission" date="2024-06" db="EMBL/GenBank/DDBJ databases">
        <title>Streptomyces sp. strain HUAS MG91 genome sequences.</title>
        <authorList>
            <person name="Mo P."/>
        </authorList>
    </citation>
    <scope>NUCLEOTIDE SEQUENCE</scope>
    <source>
        <strain evidence="7">HUAS MG91</strain>
    </source>
</reference>
<dbReference type="InterPro" id="IPR013785">
    <property type="entry name" value="Aldolase_TIM"/>
</dbReference>
<evidence type="ECO:0000256" key="5">
    <source>
        <dbReference type="ARBA" id="ARBA00023002"/>
    </source>
</evidence>
<evidence type="ECO:0000256" key="2">
    <source>
        <dbReference type="ARBA" id="ARBA00022630"/>
    </source>
</evidence>
<dbReference type="InterPro" id="IPR001155">
    <property type="entry name" value="OxRdtase_FMN_N"/>
</dbReference>
<proteinExistence type="predicted"/>
<keyword evidence="5" id="KW-0560">Oxidoreductase</keyword>
<evidence type="ECO:0000256" key="4">
    <source>
        <dbReference type="ARBA" id="ARBA00022857"/>
    </source>
</evidence>